<dbReference type="PANTHER" id="PTHR21711">
    <property type="entry name" value="MITOCHONDRIAL INNER MEMBRANE PROTEASE"/>
    <property type="match status" value="1"/>
</dbReference>
<protein>
    <recommendedName>
        <fullName evidence="1">Mitochondrial inner membrane protease ATP23</fullName>
        <ecNumber evidence="1">3.4.24.-</ecNumber>
    </recommendedName>
</protein>
<dbReference type="Gramene" id="TraesLDM2D03G01219200.1">
    <property type="protein sequence ID" value="TraesLDM2D03G01219200.1"/>
    <property type="gene ID" value="TraesLDM2D03G01219200"/>
</dbReference>
<dbReference type="Gramene" id="TraesLAC2D03G01169850.1">
    <property type="protein sequence ID" value="TraesLAC2D03G01169850.1"/>
    <property type="gene ID" value="TraesLAC2D03G01169850"/>
</dbReference>
<dbReference type="Gramene" id="TraesPARA_EIv1.0_0709730.1">
    <property type="protein sequence ID" value="TraesPARA_EIv1.0_0709730.1.CDS"/>
    <property type="gene ID" value="TraesPARA_EIv1.0_0709730"/>
</dbReference>
<evidence type="ECO:0000313" key="3">
    <source>
        <dbReference type="EnsemblPlants" id="TraesCS2D02G340200.1"/>
    </source>
</evidence>
<accession>A0A1D5UPY4</accession>
<reference evidence="3" key="1">
    <citation type="submission" date="2018-08" db="EMBL/GenBank/DDBJ databases">
        <authorList>
            <person name="Rossello M."/>
        </authorList>
    </citation>
    <scope>NUCLEOTIDE SEQUENCE [LARGE SCALE GENOMIC DNA]</scope>
    <source>
        <strain evidence="3">cv. Chinese Spring</strain>
    </source>
</reference>
<evidence type="ECO:0000256" key="2">
    <source>
        <dbReference type="SAM" id="MobiDB-lite"/>
    </source>
</evidence>
<dbReference type="GO" id="GO:0034982">
    <property type="term" value="P:mitochondrial protein processing"/>
    <property type="evidence" value="ECO:0000318"/>
    <property type="project" value="GO_Central"/>
</dbReference>
<keyword evidence="4" id="KW-1185">Reference proteome</keyword>
<evidence type="ECO:0000256" key="1">
    <source>
        <dbReference type="RuleBase" id="RU364057"/>
    </source>
</evidence>
<keyword evidence="1" id="KW-0645">Protease</keyword>
<dbReference type="Gramene" id="TraesMAC2D03G01216310.1">
    <property type="protein sequence ID" value="TraesMAC2D03G01216310.1"/>
    <property type="gene ID" value="TraesMAC2D03G01216310"/>
</dbReference>
<dbReference type="Gramene" id="TraesARI2D03G01234480.1">
    <property type="protein sequence ID" value="TraesARI2D03G01234480.1"/>
    <property type="gene ID" value="TraesARI2D03G01234480"/>
</dbReference>
<dbReference type="Gramene" id="TraesCLE_scaffold_069708_01G000100.1">
    <property type="protein sequence ID" value="TraesCLE_scaffold_069708_01G000100.1"/>
    <property type="gene ID" value="TraesCLE_scaffold_069708_01G000100"/>
</dbReference>
<dbReference type="Gramene" id="TraesNOR2D03G01234520.1">
    <property type="protein sequence ID" value="TraesNOR2D03G01234520.1"/>
    <property type="gene ID" value="TraesNOR2D03G01234520"/>
</dbReference>
<dbReference type="OMA" id="ESVWDVC"/>
<dbReference type="AlphaFoldDB" id="A0A1D5UPY4"/>
<dbReference type="Proteomes" id="UP000019116">
    <property type="component" value="Chromosome 2D"/>
</dbReference>
<dbReference type="Gramene" id="TraesROB_scaffold_124319_01G000100.1">
    <property type="protein sequence ID" value="TraesROB_scaffold_124319_01G000100.1"/>
    <property type="gene ID" value="TraesROB_scaffold_124319_01G000100"/>
</dbReference>
<dbReference type="GO" id="GO:0046872">
    <property type="term" value="F:metal ion binding"/>
    <property type="evidence" value="ECO:0007669"/>
    <property type="project" value="UniProtKB-KW"/>
</dbReference>
<dbReference type="Gramene" id="TraesCAD_scaffold_067038_01G000100.1">
    <property type="protein sequence ID" value="TraesCAD_scaffold_067038_01G000100.1"/>
    <property type="gene ID" value="TraesCAD_scaffold_067038_01G000100"/>
</dbReference>
<dbReference type="GO" id="GO:0004222">
    <property type="term" value="F:metalloendopeptidase activity"/>
    <property type="evidence" value="ECO:0007669"/>
    <property type="project" value="InterPro"/>
</dbReference>
<keyword evidence="1" id="KW-0378">Hydrolase</keyword>
<keyword evidence="1" id="KW-0482">Metalloprotease</keyword>
<dbReference type="GO" id="GO:0033615">
    <property type="term" value="P:mitochondrial proton-transporting ATP synthase complex assembly"/>
    <property type="evidence" value="ECO:0000318"/>
    <property type="project" value="GO_Central"/>
</dbReference>
<dbReference type="GO" id="GO:0005739">
    <property type="term" value="C:mitochondrion"/>
    <property type="evidence" value="ECO:0007669"/>
    <property type="project" value="GOC"/>
</dbReference>
<comment type="similarity">
    <text evidence="1">Belongs to the peptidase M76 family.</text>
</comment>
<organism evidence="3">
    <name type="scientific">Triticum aestivum</name>
    <name type="common">Wheat</name>
    <dbReference type="NCBI Taxonomy" id="4565"/>
    <lineage>
        <taxon>Eukaryota</taxon>
        <taxon>Viridiplantae</taxon>
        <taxon>Streptophyta</taxon>
        <taxon>Embryophyta</taxon>
        <taxon>Tracheophyta</taxon>
        <taxon>Spermatophyta</taxon>
        <taxon>Magnoliopsida</taxon>
        <taxon>Liliopsida</taxon>
        <taxon>Poales</taxon>
        <taxon>Poaceae</taxon>
        <taxon>BOP clade</taxon>
        <taxon>Pooideae</taxon>
        <taxon>Triticodae</taxon>
        <taxon>Triticeae</taxon>
        <taxon>Triticinae</taxon>
        <taxon>Triticum</taxon>
    </lineage>
</organism>
<dbReference type="Pfam" id="PF09768">
    <property type="entry name" value="Peptidase_M76"/>
    <property type="match status" value="1"/>
</dbReference>
<proteinExistence type="inferred from homology"/>
<dbReference type="InterPro" id="IPR019165">
    <property type="entry name" value="Peptidase_M76_ATP23"/>
</dbReference>
<name>A0A1D5UPY4_WHEAT</name>
<dbReference type="Gramene" id="TraesSYM2D03G01233670.1">
    <property type="protein sequence ID" value="TraesSYM2D03G01233670.1"/>
    <property type="gene ID" value="TraesSYM2D03G01233670"/>
</dbReference>
<dbReference type="Gramene" id="TraesRN2D0100825600.1">
    <property type="protein sequence ID" value="TraesRN2D0100825600.1"/>
    <property type="gene ID" value="TraesRN2D0100825600"/>
</dbReference>
<reference evidence="3" key="2">
    <citation type="submission" date="2018-10" db="UniProtKB">
        <authorList>
            <consortium name="EnsemblPlants"/>
        </authorList>
    </citation>
    <scope>IDENTIFICATION</scope>
</reference>
<evidence type="ECO:0000313" key="4">
    <source>
        <dbReference type="Proteomes" id="UP000019116"/>
    </source>
</evidence>
<keyword evidence="1" id="KW-0479">Metal-binding</keyword>
<sequence length="204" mass="22649">MAAAAGDGGSVPPKTPIAEAPPASRPHVTRNAMPWERCVAGVQLALKDPKVVFLREQIEKAGCTVWPTFFRAAICTSSGNYASGVGVQVCCNHMRRQDEITQVIIHELVHVYDDCVVKNIDWKNCAHQACSEIRANHLSGNCHYKRELMKGFLKIKGHEPECVKRRALLSVKNNPHCSEKAAEAAVEKVWDMCYNDPRPFDKAL</sequence>
<dbReference type="Gramene" id="TraesCS2D02G340200.1">
    <property type="protein sequence ID" value="TraesCS2D02G340200.1"/>
    <property type="gene ID" value="TraesCS2D02G340200"/>
</dbReference>
<dbReference type="PANTHER" id="PTHR21711:SF1">
    <property type="entry name" value="MITOCHONDRIAL INNER MEMBRANE PROTEASE ATP23"/>
    <property type="match status" value="1"/>
</dbReference>
<dbReference type="EnsemblPlants" id="TraesCS2D02G340200.1">
    <property type="protein sequence ID" value="TraesCS2D02G340200.1"/>
    <property type="gene ID" value="TraesCS2D02G340200"/>
</dbReference>
<feature type="region of interest" description="Disordered" evidence="2">
    <location>
        <begin position="1"/>
        <end position="26"/>
    </location>
</feature>
<dbReference type="Gramene" id="TraesCS2D03G0779900.1">
    <property type="protein sequence ID" value="TraesCS2D03G0779900.1.CDS"/>
    <property type="gene ID" value="TraesCS2D03G0779900"/>
</dbReference>
<dbReference type="Gramene" id="TraesSTA2D03G01207060.1">
    <property type="protein sequence ID" value="TraesSTA2D03G01207060.1"/>
    <property type="gene ID" value="TraesSTA2D03G01207060"/>
</dbReference>
<dbReference type="Gramene" id="TraesJAG2D03G01224440.1">
    <property type="protein sequence ID" value="TraesJAG2D03G01224440.1"/>
    <property type="gene ID" value="TraesJAG2D03G01224440"/>
</dbReference>
<dbReference type="EC" id="3.4.24.-" evidence="1"/>
<dbReference type="STRING" id="4565.A0A1D5UPY4"/>
<gene>
    <name evidence="3" type="primary">LOC123053674</name>
</gene>
<dbReference type="Gramene" id="TraesWEE_scaffold_135408_01G000100.1">
    <property type="protein sequence ID" value="TraesWEE_scaffold_135408_01G000100.1"/>
    <property type="gene ID" value="TraesWEE_scaffold_135408_01G000100"/>
</dbReference>
<dbReference type="OrthoDB" id="285308at2759"/>
<dbReference type="GeneID" id="123053674"/>
<dbReference type="Gramene" id="TraesJUL2D03G01224630.1">
    <property type="protein sequence ID" value="TraesJUL2D03G01224630.1"/>
    <property type="gene ID" value="TraesJUL2D03G01224630"/>
</dbReference>
<dbReference type="RefSeq" id="XP_044333128.1">
    <property type="nucleotide sequence ID" value="XM_044477193.1"/>
</dbReference>